<keyword evidence="2" id="KW-1185">Reference proteome</keyword>
<dbReference type="InterPro" id="IPR005331">
    <property type="entry name" value="Sulfotransferase"/>
</dbReference>
<evidence type="ECO:0008006" key="3">
    <source>
        <dbReference type="Google" id="ProtNLM"/>
    </source>
</evidence>
<protein>
    <recommendedName>
        <fullName evidence="3">Sulfotransferase family protein</fullName>
    </recommendedName>
</protein>
<evidence type="ECO:0000313" key="1">
    <source>
        <dbReference type="EMBL" id="SPJ31152.1"/>
    </source>
</evidence>
<dbReference type="Gene3D" id="3.40.50.300">
    <property type="entry name" value="P-loop containing nucleotide triphosphate hydrolases"/>
    <property type="match status" value="1"/>
</dbReference>
<dbReference type="Proteomes" id="UP000244898">
    <property type="component" value="Unassembled WGS sequence"/>
</dbReference>
<dbReference type="OrthoDB" id="7992362at2"/>
<evidence type="ECO:0000313" key="2">
    <source>
        <dbReference type="Proteomes" id="UP000244898"/>
    </source>
</evidence>
<name>A0A2R8CFB8_9RHOB</name>
<dbReference type="SUPFAM" id="SSF52540">
    <property type="entry name" value="P-loop containing nucleoside triphosphate hydrolases"/>
    <property type="match status" value="1"/>
</dbReference>
<organism evidence="1 2">
    <name type="scientific">Falsiruegeria mediterranea M17</name>
    <dbReference type="NCBI Taxonomy" id="1200281"/>
    <lineage>
        <taxon>Bacteria</taxon>
        <taxon>Pseudomonadati</taxon>
        <taxon>Pseudomonadota</taxon>
        <taxon>Alphaproteobacteria</taxon>
        <taxon>Rhodobacterales</taxon>
        <taxon>Roseobacteraceae</taxon>
        <taxon>Falsiruegeria</taxon>
    </lineage>
</organism>
<dbReference type="AlphaFoldDB" id="A0A2R8CFB8"/>
<dbReference type="EMBL" id="ONZG01000017">
    <property type="protein sequence ID" value="SPJ31152.1"/>
    <property type="molecule type" value="Genomic_DNA"/>
</dbReference>
<dbReference type="GO" id="GO:0008146">
    <property type="term" value="F:sulfotransferase activity"/>
    <property type="evidence" value="ECO:0007669"/>
    <property type="project" value="InterPro"/>
</dbReference>
<dbReference type="InterPro" id="IPR027417">
    <property type="entry name" value="P-loop_NTPase"/>
</dbReference>
<accession>A0A2R8CFB8</accession>
<sequence>MIGRARQLNQALLNQFSPQRVVFHHVPKCGGTSVGRALRMRYLSSQATVKPEASFQAFKAFSGRTDTDQMMLDVNDLRKQMLLYLMYDDVRCISTHVPFSHVAHTEFKGSYKFITLLRDPVSRFLSHYNWNRSRPGSHGHVSEDFDTFLASRRAGMMGTEFVEIFADMPTDTDLKSPEAIDRAVHHLKQFDIVGRLDDLDGFVGDIRQTLGLRVRIGHRNKTSKSDNVVSRASLNQAQLAQVQAICAPDIEVWKRVFPT</sequence>
<dbReference type="GO" id="GO:0016020">
    <property type="term" value="C:membrane"/>
    <property type="evidence" value="ECO:0007669"/>
    <property type="project" value="InterPro"/>
</dbReference>
<proteinExistence type="predicted"/>
<dbReference type="RefSeq" id="WP_125133737.1">
    <property type="nucleotide sequence ID" value="NZ_ONZG01000017.1"/>
</dbReference>
<reference evidence="2" key="1">
    <citation type="submission" date="2018-03" db="EMBL/GenBank/DDBJ databases">
        <authorList>
            <person name="Rodrigo-Torres L."/>
            <person name="Arahal R. D."/>
            <person name="Lucena T."/>
        </authorList>
    </citation>
    <scope>NUCLEOTIDE SEQUENCE [LARGE SCALE GENOMIC DNA]</scope>
    <source>
        <strain evidence="2">CECT 7615</strain>
    </source>
</reference>
<gene>
    <name evidence="1" type="ORF">TRM7615_04693</name>
</gene>
<dbReference type="Pfam" id="PF03567">
    <property type="entry name" value="Sulfotransfer_2"/>
    <property type="match status" value="1"/>
</dbReference>